<dbReference type="GO" id="GO:0019028">
    <property type="term" value="C:viral capsid"/>
    <property type="evidence" value="ECO:0007669"/>
    <property type="project" value="InterPro"/>
</dbReference>
<evidence type="ECO:0000256" key="17">
    <source>
        <dbReference type="ARBA" id="ARBA00029578"/>
    </source>
</evidence>
<evidence type="ECO:0000256" key="3">
    <source>
        <dbReference type="ARBA" id="ARBA00004501"/>
    </source>
</evidence>
<keyword evidence="10" id="KW-1043">Host membrane</keyword>
<dbReference type="GO" id="GO:0003697">
    <property type="term" value="F:single-stranded DNA binding"/>
    <property type="evidence" value="ECO:0007669"/>
    <property type="project" value="InterPro"/>
</dbReference>
<evidence type="ECO:0000256" key="16">
    <source>
        <dbReference type="ARBA" id="ARBA00026026"/>
    </source>
</evidence>
<evidence type="ECO:0000313" key="19">
    <source>
        <dbReference type="EMBL" id="ARD24691.1"/>
    </source>
</evidence>
<evidence type="ECO:0000256" key="15">
    <source>
        <dbReference type="ARBA" id="ARBA00025176"/>
    </source>
</evidence>
<protein>
    <recommendedName>
        <fullName evidence="5">Nuclear shuttle protein</fullName>
    </recommendedName>
    <alternativeName>
        <fullName evidence="17">Protein BR1</fullName>
    </alternativeName>
    <alternativeName>
        <fullName evidence="18">Protein BV1</fullName>
    </alternativeName>
</protein>
<evidence type="ECO:0000256" key="5">
    <source>
        <dbReference type="ARBA" id="ARBA00014908"/>
    </source>
</evidence>
<dbReference type="Pfam" id="PF00844">
    <property type="entry name" value="Gemini_coat"/>
    <property type="match status" value="1"/>
</dbReference>
<dbReference type="PRINTS" id="PR00225">
    <property type="entry name" value="GEMCOATBR1"/>
</dbReference>
<evidence type="ECO:0000256" key="2">
    <source>
        <dbReference type="ARBA" id="ARBA00004192"/>
    </source>
</evidence>
<comment type="subcellular location">
    <subcellularLocation>
        <location evidence="3">Host cell membrane</location>
        <topology evidence="3">Peripheral membrane protein</topology>
        <orientation evidence="3">Cytoplasmic side</orientation>
    </subcellularLocation>
    <subcellularLocation>
        <location evidence="2">Host cytoplasm</location>
    </subcellularLocation>
    <subcellularLocation>
        <location evidence="1">Host nucleus</location>
    </subcellularLocation>
</comment>
<evidence type="ECO:0000256" key="13">
    <source>
        <dbReference type="ARBA" id="ARBA00023136"/>
    </source>
</evidence>
<comment type="similarity">
    <text evidence="4">Belongs to the begomovirus nuclear shuttle protein family.</text>
</comment>
<evidence type="ECO:0000256" key="11">
    <source>
        <dbReference type="ARBA" id="ARBA00023031"/>
    </source>
</evidence>
<dbReference type="GO" id="GO:0046740">
    <property type="term" value="P:transport of virus in host, cell to cell"/>
    <property type="evidence" value="ECO:0007669"/>
    <property type="project" value="UniProtKB-KW"/>
</dbReference>
<evidence type="ECO:0000256" key="10">
    <source>
        <dbReference type="ARBA" id="ARBA00022870"/>
    </source>
</evidence>
<evidence type="ECO:0000256" key="7">
    <source>
        <dbReference type="ARBA" id="ARBA00022511"/>
    </source>
</evidence>
<comment type="subunit">
    <text evidence="16">Binds to single-stranded and double-stranded viral DNA. Interacts with the host nuclear shuttle interacting (NSI) protein. This interaction may allow NSP to recruit NSI monomers to the viral genome and thus regulate nuclear export of viral genome by NSP.</text>
</comment>
<comment type="function">
    <text evidence="15">Binds to the genomic viral ssDNA, shuttles it into and out of the cell nucleus. Begomoviruses use 2 proteins to transport their DNA from cell to cell. The nuclear shuttle protein (NSP) shuttles it between nucleus and cytoplasm and the movement protein (MP) probably transports the DNA-NSP complex to the cell periphery and facilitates movement across the cell wall.</text>
</comment>
<keyword evidence="14" id="KW-1035">Host cytoplasm</keyword>
<organism evidence="19">
    <name type="scientific">Watermelon chlorotic stunt virus</name>
    <dbReference type="NCBI Taxonomy" id="35341"/>
    <lineage>
        <taxon>Viruses</taxon>
        <taxon>Monodnaviria</taxon>
        <taxon>Shotokuvirae</taxon>
        <taxon>Cressdnaviricota</taxon>
        <taxon>Repensiviricetes</taxon>
        <taxon>Geplafuvirales</taxon>
        <taxon>Geminiviridae</taxon>
        <taxon>Begomovirus</taxon>
        <taxon>Begomovirus citrulli</taxon>
    </lineage>
</organism>
<dbReference type="InterPro" id="IPR001530">
    <property type="entry name" value="Gemini_BR1"/>
</dbReference>
<dbReference type="GO" id="GO:0005198">
    <property type="term" value="F:structural molecule activity"/>
    <property type="evidence" value="ECO:0007669"/>
    <property type="project" value="InterPro"/>
</dbReference>
<keyword evidence="6" id="KW-0813">Transport</keyword>
<evidence type="ECO:0000256" key="8">
    <source>
        <dbReference type="ARBA" id="ARBA00022562"/>
    </source>
</evidence>
<accession>A0A1V0JZN3</accession>
<evidence type="ECO:0000256" key="14">
    <source>
        <dbReference type="ARBA" id="ARBA00023200"/>
    </source>
</evidence>
<dbReference type="InterPro" id="IPR000263">
    <property type="entry name" value="GV_A/BR1_coat"/>
</dbReference>
<dbReference type="GO" id="GO:0030430">
    <property type="term" value="C:host cell cytoplasm"/>
    <property type="evidence" value="ECO:0007669"/>
    <property type="project" value="UniProtKB-SubCell"/>
</dbReference>
<evidence type="ECO:0000256" key="12">
    <source>
        <dbReference type="ARBA" id="ARBA00023125"/>
    </source>
</evidence>
<evidence type="ECO:0000256" key="4">
    <source>
        <dbReference type="ARBA" id="ARBA00005789"/>
    </source>
</evidence>
<keyword evidence="13" id="KW-0472">Membrane</keyword>
<keyword evidence="11" id="KW-0916">Viral movement protein</keyword>
<evidence type="ECO:0000256" key="9">
    <source>
        <dbReference type="ARBA" id="ARBA00022581"/>
    </source>
</evidence>
<evidence type="ECO:0000256" key="1">
    <source>
        <dbReference type="ARBA" id="ARBA00004147"/>
    </source>
</evidence>
<dbReference type="GO" id="GO:0043657">
    <property type="term" value="C:host cell"/>
    <property type="evidence" value="ECO:0007669"/>
    <property type="project" value="InterPro"/>
</dbReference>
<reference evidence="19" key="1">
    <citation type="submission" date="2016-11" db="EMBL/GenBank/DDBJ databases">
        <title>Watermelon chlorotic stunt virus (WmCSV): An Old World begomovirus is introduced in the New World.</title>
        <authorList>
            <person name="Dominguez-Duran G."/>
            <person name="Rodriguez-Negrete E.A."/>
            <person name="Morales-Aguilar J.J."/>
            <person name="Camacho-Beltran E."/>
            <person name="Romero-Romero L."/>
            <person name="Rivera-Acosta M.A."/>
            <person name="Leyva-Lopez N.E."/>
            <person name="Mendez-Lozano J."/>
        </authorList>
    </citation>
    <scope>NUCLEOTIDE SEQUENCE</scope>
    <source>
        <strain evidence="19">WmCSV1</strain>
    </source>
</reference>
<dbReference type="GO" id="GO:0020002">
    <property type="term" value="C:host cell plasma membrane"/>
    <property type="evidence" value="ECO:0007669"/>
    <property type="project" value="UniProtKB-SubCell"/>
</dbReference>
<keyword evidence="12" id="KW-0238">DNA-binding</keyword>
<dbReference type="EMBL" id="KY124281">
    <property type="protein sequence ID" value="ARD24691.1"/>
    <property type="molecule type" value="Genomic_DNA"/>
</dbReference>
<sequence>MLVMRRYDGTPQGTRGRKRRQFFRPFKSGVFRRRQASRRLFAEKPREKLSRRCLEDVHSGPSYALMNQCDVTSYVTYPILGLEGNGGRSRDFIKLMNVRVSGTINVTPLPAEPMSDRPPMNGIFVLLLIVDRKPFVPEGVNVLPSFKELFGEYECVYGIPRVKENQRHRYRILGMWKQYVSGDDSAVQKDFTLRRNLSGPRYNVWAAFKDIDQMSTGGNYKNVSKNAILACNIWVSTVRSKCEVYSQFVLDYVG</sequence>
<keyword evidence="9" id="KW-0945">Host-virus interaction</keyword>
<keyword evidence="8" id="KW-1048">Host nucleus</keyword>
<evidence type="ECO:0000256" key="18">
    <source>
        <dbReference type="ARBA" id="ARBA00029763"/>
    </source>
</evidence>
<evidence type="ECO:0000256" key="6">
    <source>
        <dbReference type="ARBA" id="ARBA00022448"/>
    </source>
</evidence>
<proteinExistence type="inferred from homology"/>
<name>A0A1V0JZN3_9GEMI</name>
<dbReference type="GO" id="GO:0042025">
    <property type="term" value="C:host cell nucleus"/>
    <property type="evidence" value="ECO:0007669"/>
    <property type="project" value="UniProtKB-SubCell"/>
</dbReference>
<keyword evidence="7" id="KW-1032">Host cell membrane</keyword>
<dbReference type="GO" id="GO:0051027">
    <property type="term" value="P:DNA transport"/>
    <property type="evidence" value="ECO:0007669"/>
    <property type="project" value="InterPro"/>
</dbReference>